<evidence type="ECO:0000256" key="3">
    <source>
        <dbReference type="ARBA" id="ARBA00023002"/>
    </source>
</evidence>
<sequence length="166" mass="17867">MTKITLKGNETKTIGKLPKVGKKAPDFKLIKNDLTKASLKDFKGSKILLNITPSLDTGVCATSLRKFNEAAAAIENAVIINVSRDLPFAQARFCGAEGIEKAITLSDFKSGKFGKKYGVTIKTGPLKGLHSRAVVVVDEKGKVSYTEQVPEITQEPNYEAALAALK</sequence>
<evidence type="ECO:0000256" key="6">
    <source>
        <dbReference type="HAMAP-Rule" id="MF_00269"/>
    </source>
</evidence>
<comment type="miscellaneous">
    <text evidence="6">The active site is a conserved redox-active cysteine residue, the peroxidatic cysteine (C(P)), which makes the nucleophilic attack on the peroxide substrate. The peroxide oxidizes the C(P)-SH to cysteine sulfenic acid (C(P)-SOH), which then reacts with another cysteine residue, the resolving cysteine (C(R)), to form a disulfide bridge. The disulfide is subsequently reduced by an appropriate electron donor to complete the catalytic cycle. In this atypical 2-Cys peroxiredoxin, C(R) is present in the same subunit to form an intramolecular disulfide. The disulfide is subsequently reduced by thioredoxin.</text>
</comment>
<dbReference type="Pfam" id="PF08534">
    <property type="entry name" value="Redoxin"/>
    <property type="match status" value="1"/>
</dbReference>
<feature type="disulfide bond" description="Redox-active" evidence="6">
    <location>
        <begin position="60"/>
        <end position="94"/>
    </location>
</feature>
<dbReference type="Gene3D" id="3.40.30.10">
    <property type="entry name" value="Glutaredoxin"/>
    <property type="match status" value="1"/>
</dbReference>
<dbReference type="PANTHER" id="PTHR43110:SF1">
    <property type="entry name" value="THIOL PEROXIDASE"/>
    <property type="match status" value="1"/>
</dbReference>
<dbReference type="PROSITE" id="PS51352">
    <property type="entry name" value="THIOREDOXIN_2"/>
    <property type="match status" value="1"/>
</dbReference>
<dbReference type="PANTHER" id="PTHR43110">
    <property type="entry name" value="THIOL PEROXIDASE"/>
    <property type="match status" value="1"/>
</dbReference>
<dbReference type="InterPro" id="IPR002065">
    <property type="entry name" value="TPX"/>
</dbReference>
<protein>
    <recommendedName>
        <fullName evidence="6">Thiol peroxidase</fullName>
        <shortName evidence="6">Tpx</shortName>
        <ecNumber evidence="6">1.11.1.24</ecNumber>
    </recommendedName>
    <alternativeName>
        <fullName evidence="6">Peroxiredoxin tpx</fullName>
        <shortName evidence="6">Prx</shortName>
    </alternativeName>
    <alternativeName>
        <fullName evidence="6">Thioredoxin peroxidase</fullName>
    </alternativeName>
    <alternativeName>
        <fullName evidence="6">Thioredoxin-dependent peroxiredoxin</fullName>
    </alternativeName>
</protein>
<dbReference type="RefSeq" id="WP_377180403.1">
    <property type="nucleotide sequence ID" value="NZ_JBHTMY010000004.1"/>
</dbReference>
<evidence type="ECO:0000256" key="1">
    <source>
        <dbReference type="ARBA" id="ARBA00022559"/>
    </source>
</evidence>
<keyword evidence="9" id="KW-1185">Reference proteome</keyword>
<keyword evidence="3 6" id="KW-0560">Oxidoreductase</keyword>
<dbReference type="InterPro" id="IPR050455">
    <property type="entry name" value="Tpx_Peroxidase_subfamily"/>
</dbReference>
<evidence type="ECO:0000256" key="4">
    <source>
        <dbReference type="ARBA" id="ARBA00023157"/>
    </source>
</evidence>
<dbReference type="EMBL" id="JBHTMY010000004">
    <property type="protein sequence ID" value="MFD1316904.1"/>
    <property type="molecule type" value="Genomic_DNA"/>
</dbReference>
<accession>A0ABW3Y4V4</accession>
<dbReference type="GO" id="GO:0004601">
    <property type="term" value="F:peroxidase activity"/>
    <property type="evidence" value="ECO:0007669"/>
    <property type="project" value="UniProtKB-KW"/>
</dbReference>
<dbReference type="CDD" id="cd03014">
    <property type="entry name" value="PRX_Atyp2cys"/>
    <property type="match status" value="1"/>
</dbReference>
<dbReference type="SUPFAM" id="SSF52833">
    <property type="entry name" value="Thioredoxin-like"/>
    <property type="match status" value="1"/>
</dbReference>
<evidence type="ECO:0000259" key="7">
    <source>
        <dbReference type="PROSITE" id="PS51352"/>
    </source>
</evidence>
<reference evidence="9" key="1">
    <citation type="journal article" date="2019" name="Int. J. Syst. Evol. Microbiol.">
        <title>The Global Catalogue of Microorganisms (GCM) 10K type strain sequencing project: providing services to taxonomists for standard genome sequencing and annotation.</title>
        <authorList>
            <consortium name="The Broad Institute Genomics Platform"/>
            <consortium name="The Broad Institute Genome Sequencing Center for Infectious Disease"/>
            <person name="Wu L."/>
            <person name="Ma J."/>
        </authorList>
    </citation>
    <scope>NUCLEOTIDE SEQUENCE [LARGE SCALE GENOMIC DNA]</scope>
    <source>
        <strain evidence="9">CCUG 61485</strain>
    </source>
</reference>
<dbReference type="Proteomes" id="UP001597201">
    <property type="component" value="Unassembled WGS sequence"/>
</dbReference>
<dbReference type="InterPro" id="IPR013740">
    <property type="entry name" value="Redoxin"/>
</dbReference>
<comment type="catalytic activity">
    <reaction evidence="6">
        <text>a hydroperoxide + [thioredoxin]-dithiol = an alcohol + [thioredoxin]-disulfide + H2O</text>
        <dbReference type="Rhea" id="RHEA:62620"/>
        <dbReference type="Rhea" id="RHEA-COMP:10698"/>
        <dbReference type="Rhea" id="RHEA-COMP:10700"/>
        <dbReference type="ChEBI" id="CHEBI:15377"/>
        <dbReference type="ChEBI" id="CHEBI:29950"/>
        <dbReference type="ChEBI" id="CHEBI:30879"/>
        <dbReference type="ChEBI" id="CHEBI:35924"/>
        <dbReference type="ChEBI" id="CHEBI:50058"/>
        <dbReference type="EC" id="1.11.1.24"/>
    </reaction>
</comment>
<keyword evidence="2 6" id="KW-0049">Antioxidant</keyword>
<comment type="similarity">
    <text evidence="6">Belongs to the peroxiredoxin family. Tpx subfamily.</text>
</comment>
<feature type="domain" description="Thioredoxin" evidence="7">
    <location>
        <begin position="18"/>
        <end position="166"/>
    </location>
</feature>
<dbReference type="EC" id="1.11.1.24" evidence="6"/>
<dbReference type="InterPro" id="IPR036249">
    <property type="entry name" value="Thioredoxin-like_sf"/>
</dbReference>
<keyword evidence="1 6" id="KW-0575">Peroxidase</keyword>
<organism evidence="8 9">
    <name type="scientific">Namhaeicola litoreus</name>
    <dbReference type="NCBI Taxonomy" id="1052145"/>
    <lineage>
        <taxon>Bacteria</taxon>
        <taxon>Pseudomonadati</taxon>
        <taxon>Bacteroidota</taxon>
        <taxon>Flavobacteriia</taxon>
        <taxon>Flavobacteriales</taxon>
        <taxon>Flavobacteriaceae</taxon>
        <taxon>Namhaeicola</taxon>
    </lineage>
</organism>
<comment type="subunit">
    <text evidence="6">Homodimer.</text>
</comment>
<evidence type="ECO:0000313" key="9">
    <source>
        <dbReference type="Proteomes" id="UP001597201"/>
    </source>
</evidence>
<evidence type="ECO:0000313" key="8">
    <source>
        <dbReference type="EMBL" id="MFD1316904.1"/>
    </source>
</evidence>
<evidence type="ECO:0000256" key="2">
    <source>
        <dbReference type="ARBA" id="ARBA00022862"/>
    </source>
</evidence>
<proteinExistence type="inferred from homology"/>
<feature type="active site" description="Cysteine sulfenic acid (-SOH) intermediate" evidence="6">
    <location>
        <position position="60"/>
    </location>
</feature>
<dbReference type="NCBIfam" id="NF001808">
    <property type="entry name" value="PRK00522.1"/>
    <property type="match status" value="1"/>
</dbReference>
<name>A0ABW3Y4V4_9FLAO</name>
<dbReference type="InterPro" id="IPR018219">
    <property type="entry name" value="Tpx_CS"/>
</dbReference>
<dbReference type="PROSITE" id="PS01265">
    <property type="entry name" value="TPX"/>
    <property type="match status" value="1"/>
</dbReference>
<gene>
    <name evidence="6 8" type="primary">tpx</name>
    <name evidence="8" type="ORF">ACFQ39_14855</name>
</gene>
<dbReference type="InterPro" id="IPR013766">
    <property type="entry name" value="Thioredoxin_domain"/>
</dbReference>
<comment type="function">
    <text evidence="6">Thiol-specific peroxidase that catalyzes the reduction of hydrogen peroxide and organic hydroperoxides to water and alcohols, respectively. Plays a role in cell protection against oxidative stress by detoxifying peroxides.</text>
</comment>
<dbReference type="HAMAP" id="MF_00269">
    <property type="entry name" value="Tpx"/>
    <property type="match status" value="1"/>
</dbReference>
<comment type="caution">
    <text evidence="8">The sequence shown here is derived from an EMBL/GenBank/DDBJ whole genome shotgun (WGS) entry which is preliminary data.</text>
</comment>
<evidence type="ECO:0000256" key="5">
    <source>
        <dbReference type="ARBA" id="ARBA00023284"/>
    </source>
</evidence>
<keyword evidence="4 6" id="KW-1015">Disulfide bond</keyword>
<keyword evidence="5 6" id="KW-0676">Redox-active center</keyword>